<sequence>MVGAKRLGVTTNVPLSVPIVLTPKFNANDNKWKSRKNPISIDGDPKQPLPLISSPSMLLQLTTSPSRFYIPTLALVEVGLRHR</sequence>
<dbReference type="AlphaFoldDB" id="A0A803RBM6"/>
<dbReference type="EnsemblPlants" id="novel_model_7470_5bd9a17a">
    <property type="protein sequence ID" value="cds.novel_model_7470_5bd9a17a"/>
    <property type="gene ID" value="novel_gene_3981_5bd9a17a"/>
</dbReference>
<evidence type="ECO:0000313" key="2">
    <source>
        <dbReference type="Proteomes" id="UP000596661"/>
    </source>
</evidence>
<reference evidence="1" key="1">
    <citation type="submission" date="2021-03" db="UniProtKB">
        <authorList>
            <consortium name="EnsemblPlants"/>
        </authorList>
    </citation>
    <scope>IDENTIFICATION</scope>
</reference>
<accession>A0A803RBM6</accession>
<protein>
    <submittedName>
        <fullName evidence="1">Uncharacterized protein</fullName>
    </submittedName>
</protein>
<organism evidence="1 2">
    <name type="scientific">Cannabis sativa</name>
    <name type="common">Hemp</name>
    <name type="synonym">Marijuana</name>
    <dbReference type="NCBI Taxonomy" id="3483"/>
    <lineage>
        <taxon>Eukaryota</taxon>
        <taxon>Viridiplantae</taxon>
        <taxon>Streptophyta</taxon>
        <taxon>Embryophyta</taxon>
        <taxon>Tracheophyta</taxon>
        <taxon>Spermatophyta</taxon>
        <taxon>Magnoliopsida</taxon>
        <taxon>eudicotyledons</taxon>
        <taxon>Gunneridae</taxon>
        <taxon>Pentapetalae</taxon>
        <taxon>rosids</taxon>
        <taxon>fabids</taxon>
        <taxon>Rosales</taxon>
        <taxon>Cannabaceae</taxon>
        <taxon>Cannabis</taxon>
    </lineage>
</organism>
<evidence type="ECO:0000313" key="1">
    <source>
        <dbReference type="EnsemblPlants" id="cds.novel_model_7470_5bd9a17a"/>
    </source>
</evidence>
<name>A0A803RBM6_CANSA</name>
<dbReference type="EMBL" id="UZAU01000838">
    <property type="status" value="NOT_ANNOTATED_CDS"/>
    <property type="molecule type" value="Genomic_DNA"/>
</dbReference>
<keyword evidence="2" id="KW-1185">Reference proteome</keyword>
<proteinExistence type="predicted"/>
<dbReference type="Gramene" id="novel_model_7470_5bd9a17a">
    <property type="protein sequence ID" value="cds.novel_model_7470_5bd9a17a"/>
    <property type="gene ID" value="novel_gene_3981_5bd9a17a"/>
</dbReference>
<dbReference type="Proteomes" id="UP000596661">
    <property type="component" value="Unassembled WGS sequence"/>
</dbReference>